<reference evidence="1" key="1">
    <citation type="journal article" date="2014" name="Int. J. Syst. Evol. Microbiol.">
        <title>Complete genome sequence of Corynebacterium casei LMG S-19264T (=DSM 44701T), isolated from a smear-ripened cheese.</title>
        <authorList>
            <consortium name="US DOE Joint Genome Institute (JGI-PGF)"/>
            <person name="Walter F."/>
            <person name="Albersmeier A."/>
            <person name="Kalinowski J."/>
            <person name="Ruckert C."/>
        </authorList>
    </citation>
    <scope>NUCLEOTIDE SEQUENCE</scope>
    <source>
        <strain evidence="1">JCM 13583</strain>
    </source>
</reference>
<gene>
    <name evidence="1" type="ORF">GCM10007108_10000</name>
</gene>
<reference evidence="1" key="2">
    <citation type="submission" date="2022-09" db="EMBL/GenBank/DDBJ databases">
        <authorList>
            <person name="Sun Q."/>
            <person name="Ohkuma M."/>
        </authorList>
    </citation>
    <scope>NUCLEOTIDE SEQUENCE</scope>
    <source>
        <strain evidence="1">JCM 13583</strain>
    </source>
</reference>
<protein>
    <submittedName>
        <fullName evidence="1">Uncharacterized protein</fullName>
    </submittedName>
</protein>
<comment type="caution">
    <text evidence="1">The sequence shown here is derived from an EMBL/GenBank/DDBJ whole genome shotgun (WGS) entry which is preliminary data.</text>
</comment>
<dbReference type="AlphaFoldDB" id="A0AA37BRJ7"/>
<proteinExistence type="predicted"/>
<keyword evidence="2" id="KW-1185">Reference proteome</keyword>
<dbReference type="Proteomes" id="UP000632195">
    <property type="component" value="Unassembled WGS sequence"/>
</dbReference>
<sequence length="69" mass="7696">MIDGQSKENVSEVVRTTVSVFMGSMLKGGDKGIPWESGRKAQWVLRMGITWHAQMSSRSIRGGLKKPLY</sequence>
<organism evidence="1 2">
    <name type="scientific">Thermogymnomonas acidicola</name>
    <dbReference type="NCBI Taxonomy" id="399579"/>
    <lineage>
        <taxon>Archaea</taxon>
        <taxon>Methanobacteriati</taxon>
        <taxon>Thermoplasmatota</taxon>
        <taxon>Thermoplasmata</taxon>
        <taxon>Thermoplasmatales</taxon>
        <taxon>Thermogymnomonas</taxon>
    </lineage>
</organism>
<accession>A0AA37BRJ7</accession>
<name>A0AA37BRJ7_9ARCH</name>
<dbReference type="EMBL" id="BMNY01000001">
    <property type="protein sequence ID" value="GGM74029.1"/>
    <property type="molecule type" value="Genomic_DNA"/>
</dbReference>
<evidence type="ECO:0000313" key="1">
    <source>
        <dbReference type="EMBL" id="GGM74029.1"/>
    </source>
</evidence>
<evidence type="ECO:0000313" key="2">
    <source>
        <dbReference type="Proteomes" id="UP000632195"/>
    </source>
</evidence>